<sequence length="111" mass="12202">MVYTPMTSDLLSPPLPALSHHSHGPKTLSPDMPPSTPINRVCVLMSSLSHWLWVTSLCPDLSQPARHSAGSLLTDSERKGFMNKLYAIQDVCISVQNALDEVASYGERIKK</sequence>
<evidence type="ECO:0000256" key="1">
    <source>
        <dbReference type="SAM" id="MobiDB-lite"/>
    </source>
</evidence>
<proteinExistence type="predicted"/>
<accession>A0ABV0P2S3</accession>
<protein>
    <submittedName>
        <fullName evidence="2">Uncharacterized protein</fullName>
    </submittedName>
</protein>
<dbReference type="Proteomes" id="UP001476798">
    <property type="component" value="Unassembled WGS sequence"/>
</dbReference>
<organism evidence="2 3">
    <name type="scientific">Goodea atripinnis</name>
    <dbReference type="NCBI Taxonomy" id="208336"/>
    <lineage>
        <taxon>Eukaryota</taxon>
        <taxon>Metazoa</taxon>
        <taxon>Chordata</taxon>
        <taxon>Craniata</taxon>
        <taxon>Vertebrata</taxon>
        <taxon>Euteleostomi</taxon>
        <taxon>Actinopterygii</taxon>
        <taxon>Neopterygii</taxon>
        <taxon>Teleostei</taxon>
        <taxon>Neoteleostei</taxon>
        <taxon>Acanthomorphata</taxon>
        <taxon>Ovalentaria</taxon>
        <taxon>Atherinomorphae</taxon>
        <taxon>Cyprinodontiformes</taxon>
        <taxon>Goodeidae</taxon>
        <taxon>Goodea</taxon>
    </lineage>
</organism>
<comment type="caution">
    <text evidence="2">The sequence shown here is derived from an EMBL/GenBank/DDBJ whole genome shotgun (WGS) entry which is preliminary data.</text>
</comment>
<reference evidence="2 3" key="1">
    <citation type="submission" date="2021-06" db="EMBL/GenBank/DDBJ databases">
        <authorList>
            <person name="Palmer J.M."/>
        </authorList>
    </citation>
    <scope>NUCLEOTIDE SEQUENCE [LARGE SCALE GENOMIC DNA]</scope>
    <source>
        <strain evidence="2 3">GA_2019</strain>
        <tissue evidence="2">Muscle</tissue>
    </source>
</reference>
<keyword evidence="3" id="KW-1185">Reference proteome</keyword>
<dbReference type="EMBL" id="JAHRIO010060507">
    <property type="protein sequence ID" value="MEQ2178006.1"/>
    <property type="molecule type" value="Genomic_DNA"/>
</dbReference>
<gene>
    <name evidence="2" type="ORF">GOODEAATRI_009546</name>
</gene>
<evidence type="ECO:0000313" key="3">
    <source>
        <dbReference type="Proteomes" id="UP001476798"/>
    </source>
</evidence>
<evidence type="ECO:0000313" key="2">
    <source>
        <dbReference type="EMBL" id="MEQ2178006.1"/>
    </source>
</evidence>
<name>A0ABV0P2S3_9TELE</name>
<feature type="region of interest" description="Disordered" evidence="1">
    <location>
        <begin position="14"/>
        <end position="34"/>
    </location>
</feature>